<reference evidence="1" key="1">
    <citation type="submission" date="2015-09" db="EMBL/GenBank/DDBJ databases">
        <authorList>
            <person name="Jackson K.R."/>
            <person name="Lunt B.L."/>
            <person name="Fisher J.N.B."/>
            <person name="Gardner A.V."/>
            <person name="Bailey M.E."/>
            <person name="Deus L.M."/>
            <person name="Earl A.S."/>
            <person name="Gibby P.D."/>
            <person name="Hartmann K.A."/>
            <person name="Liu J.E."/>
            <person name="Manci A.M."/>
            <person name="Nielsen D.A."/>
            <person name="Solomon M.B."/>
            <person name="Breakwell D.P."/>
            <person name="Burnett S.H."/>
            <person name="Grose J.H."/>
        </authorList>
    </citation>
    <scope>NUCLEOTIDE SEQUENCE</scope>
    <source>
        <strain evidence="1">7805</strain>
    </source>
</reference>
<protein>
    <submittedName>
        <fullName evidence="1">Uncharacterized protein</fullName>
    </submittedName>
</protein>
<dbReference type="EMBL" id="LO018304">
    <property type="protein sequence ID" value="CUM59479.1"/>
    <property type="molecule type" value="Genomic_DNA"/>
</dbReference>
<proteinExistence type="predicted"/>
<accession>A0A1J1JER1</accession>
<dbReference type="AlphaFoldDB" id="A0A1J1JER1"/>
<sequence length="89" mass="9677">MVFFDELQVDIGGGVIAVIEFATVDAEELEGLVEVGFGELGLQDLGELGEVEGLDEGGGLGEFRLNRAMRDRSQFITPRTIGHGRKKLR</sequence>
<evidence type="ECO:0000313" key="1">
    <source>
        <dbReference type="EMBL" id="CUM59479.1"/>
    </source>
</evidence>
<organism evidence="1">
    <name type="scientific">Planktothrix agardhii</name>
    <name type="common">Oscillatoria agardhii</name>
    <dbReference type="NCBI Taxonomy" id="1160"/>
    <lineage>
        <taxon>Bacteria</taxon>
        <taxon>Bacillati</taxon>
        <taxon>Cyanobacteriota</taxon>
        <taxon>Cyanophyceae</taxon>
        <taxon>Oscillatoriophycideae</taxon>
        <taxon>Oscillatoriales</taxon>
        <taxon>Microcoleaceae</taxon>
        <taxon>Planktothrix</taxon>
    </lineage>
</organism>
<name>A0A1J1JER1_PLAAG</name>
<gene>
    <name evidence="1" type="ORF">PLAM_1512</name>
</gene>